<gene>
    <name evidence="1" type="ORF">MGAL_10B046762</name>
</gene>
<dbReference type="OrthoDB" id="6178331at2759"/>
<proteinExistence type="predicted"/>
<protein>
    <recommendedName>
        <fullName evidence="3">Endonuclease/exonuclease/phosphatase domain-containing protein</fullName>
    </recommendedName>
</protein>
<evidence type="ECO:0000313" key="2">
    <source>
        <dbReference type="Proteomes" id="UP000596742"/>
    </source>
</evidence>
<accession>A0A8B6GR95</accession>
<dbReference type="EMBL" id="UYJE01008842">
    <property type="protein sequence ID" value="VDI67785.1"/>
    <property type="molecule type" value="Genomic_DNA"/>
</dbReference>
<organism evidence="1 2">
    <name type="scientific">Mytilus galloprovincialis</name>
    <name type="common">Mediterranean mussel</name>
    <dbReference type="NCBI Taxonomy" id="29158"/>
    <lineage>
        <taxon>Eukaryota</taxon>
        <taxon>Metazoa</taxon>
        <taxon>Spiralia</taxon>
        <taxon>Lophotrochozoa</taxon>
        <taxon>Mollusca</taxon>
        <taxon>Bivalvia</taxon>
        <taxon>Autobranchia</taxon>
        <taxon>Pteriomorphia</taxon>
        <taxon>Mytilida</taxon>
        <taxon>Mytiloidea</taxon>
        <taxon>Mytilidae</taxon>
        <taxon>Mytilinae</taxon>
        <taxon>Mytilus</taxon>
    </lineage>
</organism>
<keyword evidence="2" id="KW-1185">Reference proteome</keyword>
<dbReference type="AlphaFoldDB" id="A0A8B6GR95"/>
<comment type="caution">
    <text evidence="1">The sequence shown here is derived from an EMBL/GenBank/DDBJ whole genome shotgun (WGS) entry which is preliminary data.</text>
</comment>
<evidence type="ECO:0008006" key="3">
    <source>
        <dbReference type="Google" id="ProtNLM"/>
    </source>
</evidence>
<sequence>MSTQSLKVFTNITFQNCTTPPFDTPWNSKAIVTEVWASRALVSPNNGASIHSNNGVSIQFRKQDNGTSIQVRIQDCNHVKALSSERVREIREKNNHRYEYMTENTKCSSPDAFREIETDILKFSTKCKYMCLNGDFNSRTSTDADFIITDGNDISDILNLPEIIENDTYKFEIYNIPIARNNKDKIKNNYGKLLLDLCKFTNMYIINDRIEENMTGERTSKNAAVVDYFIGSLDFINIISNSKVLDFSCLYSDIHSPLDIDVDINKCTCEYGSVPINSMSGEKIKKWDINKKEDFIINLDREKISELENHLEETKSFPADSNIINKAVENITNIFVTSAKKTFGTLKNKSKNENTPQSTRSQDEKPWFNIDLFPTIVIVTKANRSKSLRYATLITR</sequence>
<evidence type="ECO:0000313" key="1">
    <source>
        <dbReference type="EMBL" id="VDI67785.1"/>
    </source>
</evidence>
<name>A0A8B6GR95_MYTGA</name>
<dbReference type="Proteomes" id="UP000596742">
    <property type="component" value="Unassembled WGS sequence"/>
</dbReference>
<reference evidence="1" key="1">
    <citation type="submission" date="2018-11" db="EMBL/GenBank/DDBJ databases">
        <authorList>
            <person name="Alioto T."/>
            <person name="Alioto T."/>
        </authorList>
    </citation>
    <scope>NUCLEOTIDE SEQUENCE</scope>
</reference>